<keyword evidence="11" id="KW-0234">DNA repair</keyword>
<keyword evidence="5" id="KW-0004">4Fe-4S</keyword>
<dbReference type="GO" id="GO:0006281">
    <property type="term" value="P:DNA repair"/>
    <property type="evidence" value="ECO:0007669"/>
    <property type="project" value="UniProtKB-KW"/>
</dbReference>
<evidence type="ECO:0000256" key="9">
    <source>
        <dbReference type="ARBA" id="ARBA00023004"/>
    </source>
</evidence>
<dbReference type="Pfam" id="PF03167">
    <property type="entry name" value="UDG"/>
    <property type="match status" value="1"/>
</dbReference>
<accession>H7ENY6</accession>
<evidence type="ECO:0000256" key="3">
    <source>
        <dbReference type="ARBA" id="ARBA00012030"/>
    </source>
</evidence>
<dbReference type="eggNOG" id="COG1573">
    <property type="taxonomic scope" value="Bacteria"/>
</dbReference>
<dbReference type="Proteomes" id="UP000003571">
    <property type="component" value="Unassembled WGS sequence"/>
</dbReference>
<dbReference type="SMART" id="SM00987">
    <property type="entry name" value="UreE_C"/>
    <property type="match status" value="1"/>
</dbReference>
<dbReference type="AlphaFoldDB" id="H7ENY6"/>
<dbReference type="GO" id="GO:0046872">
    <property type="term" value="F:metal ion binding"/>
    <property type="evidence" value="ECO:0007669"/>
    <property type="project" value="UniProtKB-KW"/>
</dbReference>
<organism evidence="14 15">
    <name type="scientific">Treponema saccharophilum DSM 2985</name>
    <dbReference type="NCBI Taxonomy" id="907348"/>
    <lineage>
        <taxon>Bacteria</taxon>
        <taxon>Pseudomonadati</taxon>
        <taxon>Spirochaetota</taxon>
        <taxon>Spirochaetia</taxon>
        <taxon>Spirochaetales</taxon>
        <taxon>Treponemataceae</taxon>
        <taxon>Treponema</taxon>
    </lineage>
</organism>
<evidence type="ECO:0000256" key="2">
    <source>
        <dbReference type="ARBA" id="ARBA00006521"/>
    </source>
</evidence>
<dbReference type="PANTHER" id="PTHR33693:SF1">
    <property type="entry name" value="TYPE-4 URACIL-DNA GLYCOSYLASE"/>
    <property type="match status" value="1"/>
</dbReference>
<comment type="catalytic activity">
    <reaction evidence="1">
        <text>Hydrolyzes single-stranded DNA or mismatched double-stranded DNA and polynucleotides, releasing free uracil.</text>
        <dbReference type="EC" id="3.2.2.27"/>
    </reaction>
</comment>
<dbReference type="NCBIfam" id="TIGR00758">
    <property type="entry name" value="UDG_fam4"/>
    <property type="match status" value="1"/>
</dbReference>
<keyword evidence="7" id="KW-0227">DNA damage</keyword>
<name>H7ENY6_9SPIR</name>
<evidence type="ECO:0000256" key="12">
    <source>
        <dbReference type="SAM" id="MobiDB-lite"/>
    </source>
</evidence>
<evidence type="ECO:0000256" key="10">
    <source>
        <dbReference type="ARBA" id="ARBA00023014"/>
    </source>
</evidence>
<dbReference type="InterPro" id="IPR005122">
    <property type="entry name" value="Uracil-DNA_glycosylase-like"/>
</dbReference>
<dbReference type="EC" id="3.2.2.27" evidence="3"/>
<evidence type="ECO:0000256" key="1">
    <source>
        <dbReference type="ARBA" id="ARBA00001400"/>
    </source>
</evidence>
<dbReference type="GO" id="GO:0004844">
    <property type="term" value="F:uracil DNA N-glycosylase activity"/>
    <property type="evidence" value="ECO:0007669"/>
    <property type="project" value="UniProtKB-EC"/>
</dbReference>
<evidence type="ECO:0000313" key="14">
    <source>
        <dbReference type="EMBL" id="EIC00619.1"/>
    </source>
</evidence>
<keyword evidence="6" id="KW-0479">Metal-binding</keyword>
<protein>
    <recommendedName>
        <fullName evidence="4">Type-4 uracil-DNA glycosylase</fullName>
        <ecNumber evidence="3">3.2.2.27</ecNumber>
    </recommendedName>
</protein>
<feature type="region of interest" description="Disordered" evidence="12">
    <location>
        <begin position="23"/>
        <end position="53"/>
    </location>
</feature>
<keyword evidence="10" id="KW-0411">Iron-sulfur</keyword>
<reference evidence="14 15" key="1">
    <citation type="submission" date="2011-09" db="EMBL/GenBank/DDBJ databases">
        <title>The draft genome of Treponema saccharophilum DSM 2985.</title>
        <authorList>
            <consortium name="US DOE Joint Genome Institute (JGI-PGF)"/>
            <person name="Lucas S."/>
            <person name="Copeland A."/>
            <person name="Lapidus A."/>
            <person name="Glavina del Rio T."/>
            <person name="Dalin E."/>
            <person name="Tice H."/>
            <person name="Bruce D."/>
            <person name="Goodwin L."/>
            <person name="Pitluck S."/>
            <person name="Peters L."/>
            <person name="Kyrpides N."/>
            <person name="Mavromatis K."/>
            <person name="Ivanova N."/>
            <person name="Markowitz V."/>
            <person name="Cheng J.-F."/>
            <person name="Hugenholtz P."/>
            <person name="Woyke T."/>
            <person name="Wu D."/>
            <person name="Gronow S."/>
            <person name="Wellnitz S."/>
            <person name="Brambilla E."/>
            <person name="Klenk H.-P."/>
            <person name="Eisen J.A."/>
        </authorList>
    </citation>
    <scope>NUCLEOTIDE SEQUENCE [LARGE SCALE GENOMIC DNA]</scope>
    <source>
        <strain evidence="14 15">DSM 2985</strain>
    </source>
</reference>
<dbReference type="GO" id="GO:0051539">
    <property type="term" value="F:4 iron, 4 sulfur cluster binding"/>
    <property type="evidence" value="ECO:0007669"/>
    <property type="project" value="UniProtKB-KW"/>
</dbReference>
<dbReference type="Gene3D" id="3.40.470.10">
    <property type="entry name" value="Uracil-DNA glycosylase-like domain"/>
    <property type="match status" value="1"/>
</dbReference>
<evidence type="ECO:0000256" key="6">
    <source>
        <dbReference type="ARBA" id="ARBA00022723"/>
    </source>
</evidence>
<comment type="caution">
    <text evidence="14">The sequence shown here is derived from an EMBL/GenBank/DDBJ whole genome shotgun (WGS) entry which is preliminary data.</text>
</comment>
<proteinExistence type="inferred from homology"/>
<dbReference type="InterPro" id="IPR036895">
    <property type="entry name" value="Uracil-DNA_glycosylase-like_sf"/>
</dbReference>
<evidence type="ECO:0000259" key="13">
    <source>
        <dbReference type="SMART" id="SM00986"/>
    </source>
</evidence>
<dbReference type="STRING" id="907348.TresaDRAFT_0092"/>
<dbReference type="EMBL" id="AGRW01000054">
    <property type="protein sequence ID" value="EIC00619.1"/>
    <property type="molecule type" value="Genomic_DNA"/>
</dbReference>
<dbReference type="InterPro" id="IPR005273">
    <property type="entry name" value="Ura-DNA_glyco_family4"/>
</dbReference>
<evidence type="ECO:0000256" key="8">
    <source>
        <dbReference type="ARBA" id="ARBA00022801"/>
    </source>
</evidence>
<keyword evidence="9" id="KW-0408">Iron</keyword>
<dbReference type="OrthoDB" id="5290748at2"/>
<feature type="domain" description="Uracil-DNA glycosylase-like" evidence="13">
    <location>
        <begin position="87"/>
        <end position="234"/>
    </location>
</feature>
<keyword evidence="15" id="KW-1185">Reference proteome</keyword>
<keyword evidence="8" id="KW-0378">Hydrolase</keyword>
<evidence type="ECO:0000256" key="4">
    <source>
        <dbReference type="ARBA" id="ARBA00019403"/>
    </source>
</evidence>
<evidence type="ECO:0000256" key="11">
    <source>
        <dbReference type="ARBA" id="ARBA00023204"/>
    </source>
</evidence>
<evidence type="ECO:0000256" key="7">
    <source>
        <dbReference type="ARBA" id="ARBA00022763"/>
    </source>
</evidence>
<gene>
    <name evidence="14" type="ORF">TresaDRAFT_0092</name>
</gene>
<sequence>MLHSEKLQIYDMLKKASDSFYGFGSPSFPPERPDFIDDPSPDESGKTQAPPPPEIEIAESGALTDLARQVVSCSRCGLCAQRRNAVPGMGVTEPFVLVVGEGPGEQEDARGLPFVGPAGQLLDKMLAAISLYRNANCFITNIVKCRPPMNRTPTPEEAAACMPFLRAQVKILKPKAILAAGTTAIKTLLNTKTGIMRLHGKLFEFDGIPLLATYHPSLLLRYSDYKRAAWEDLKIFRAKLLEINPEYASIKNAPFGFPEGGA</sequence>
<dbReference type="RefSeq" id="WP_002706281.1">
    <property type="nucleotide sequence ID" value="NZ_AGRW01000054.1"/>
</dbReference>
<dbReference type="PATRIC" id="fig|907348.3.peg.2673"/>
<dbReference type="CDD" id="cd10030">
    <property type="entry name" value="UDG-F4_TTUDGA_SPO1dp_like"/>
    <property type="match status" value="1"/>
</dbReference>
<dbReference type="SUPFAM" id="SSF52141">
    <property type="entry name" value="Uracil-DNA glycosylase-like"/>
    <property type="match status" value="1"/>
</dbReference>
<dbReference type="PANTHER" id="PTHR33693">
    <property type="entry name" value="TYPE-5 URACIL-DNA GLYCOSYLASE"/>
    <property type="match status" value="1"/>
</dbReference>
<dbReference type="InterPro" id="IPR051536">
    <property type="entry name" value="UDG_Type-4/5"/>
</dbReference>
<evidence type="ECO:0000313" key="15">
    <source>
        <dbReference type="Proteomes" id="UP000003571"/>
    </source>
</evidence>
<dbReference type="SMART" id="SM00986">
    <property type="entry name" value="UDG"/>
    <property type="match status" value="1"/>
</dbReference>
<comment type="similarity">
    <text evidence="2">Belongs to the uracil-DNA glycosylase (UDG) superfamily. Type 4 (UDGa) family.</text>
</comment>
<evidence type="ECO:0000256" key="5">
    <source>
        <dbReference type="ARBA" id="ARBA00022485"/>
    </source>
</evidence>